<sequence length="245" mass="27587">INPVKTISLTTENRCQTKAAKIQLPETSQTNEKVKNTTSNNTTGGINLNELEFAFLDNKNVCCGLCGEIVPYETLFSEHLPDAHCNVLSPNFKEWLRSLSKEGLHAQCGLCQAIISLNKKFEIVHLVRHFNCWHPVTHPCSGSWQKLDEESDEEKDSETTTNKKSDDKKAPSSTSEKRKIKPLTMRDFAVIDLADNGLETLQCIWCGMFVETLGLAQHFAEIHYGEVETPKCNLCVQEMVINARF</sequence>
<organism evidence="2 3">
    <name type="scientific">Romanomermis culicivorax</name>
    <name type="common">Nematode worm</name>
    <dbReference type="NCBI Taxonomy" id="13658"/>
    <lineage>
        <taxon>Eukaryota</taxon>
        <taxon>Metazoa</taxon>
        <taxon>Ecdysozoa</taxon>
        <taxon>Nematoda</taxon>
        <taxon>Enoplea</taxon>
        <taxon>Dorylaimia</taxon>
        <taxon>Mermithida</taxon>
        <taxon>Mermithoidea</taxon>
        <taxon>Mermithidae</taxon>
        <taxon>Romanomermis</taxon>
    </lineage>
</organism>
<keyword evidence="2" id="KW-1185">Reference proteome</keyword>
<dbReference type="AlphaFoldDB" id="A0A915KWQ3"/>
<reference evidence="3" key="1">
    <citation type="submission" date="2022-11" db="UniProtKB">
        <authorList>
            <consortium name="WormBaseParasite"/>
        </authorList>
    </citation>
    <scope>IDENTIFICATION</scope>
</reference>
<feature type="compositionally biased region" description="Basic and acidic residues" evidence="1">
    <location>
        <begin position="157"/>
        <end position="170"/>
    </location>
</feature>
<accession>A0A915KWQ3</accession>
<protein>
    <submittedName>
        <fullName evidence="3">C2H2-type domain-containing protein</fullName>
    </submittedName>
</protein>
<dbReference type="WBParaSite" id="nRc.2.0.1.t42898-RA">
    <property type="protein sequence ID" value="nRc.2.0.1.t42898-RA"/>
    <property type="gene ID" value="nRc.2.0.1.g42898"/>
</dbReference>
<feature type="region of interest" description="Disordered" evidence="1">
    <location>
        <begin position="145"/>
        <end position="178"/>
    </location>
</feature>
<proteinExistence type="predicted"/>
<evidence type="ECO:0000313" key="2">
    <source>
        <dbReference type="Proteomes" id="UP000887565"/>
    </source>
</evidence>
<name>A0A915KWQ3_ROMCU</name>
<evidence type="ECO:0000256" key="1">
    <source>
        <dbReference type="SAM" id="MobiDB-lite"/>
    </source>
</evidence>
<dbReference type="Proteomes" id="UP000887565">
    <property type="component" value="Unplaced"/>
</dbReference>
<evidence type="ECO:0000313" key="3">
    <source>
        <dbReference type="WBParaSite" id="nRc.2.0.1.t42898-RA"/>
    </source>
</evidence>